<evidence type="ECO:0000313" key="2">
    <source>
        <dbReference type="EMBL" id="TDN42541.1"/>
    </source>
</evidence>
<dbReference type="Proteomes" id="UP000295764">
    <property type="component" value="Unassembled WGS sequence"/>
</dbReference>
<evidence type="ECO:0000256" key="1">
    <source>
        <dbReference type="SAM" id="MobiDB-lite"/>
    </source>
</evidence>
<dbReference type="OrthoDB" id="5076426at2"/>
<sequence length="97" mass="11189">MKDAPDDSHALDVPELAKWLNISEWKARELGNDLLFPSFRVGRAHRFWPSEVRAYLSEPSDPWKQSPQSRGRKRVGRAQAAGYRGQWPSPRPPHPME</sequence>
<proteinExistence type="predicted"/>
<gene>
    <name evidence="2" type="ORF">EDF64_11116</name>
</gene>
<evidence type="ECO:0000313" key="3">
    <source>
        <dbReference type="Proteomes" id="UP000295764"/>
    </source>
</evidence>
<dbReference type="AlphaFoldDB" id="A0A4R6DDB8"/>
<accession>A0A4R6DDB8</accession>
<organism evidence="2 3">
    <name type="scientific">Curtobacterium flaccumfaciens</name>
    <dbReference type="NCBI Taxonomy" id="2035"/>
    <lineage>
        <taxon>Bacteria</taxon>
        <taxon>Bacillati</taxon>
        <taxon>Actinomycetota</taxon>
        <taxon>Actinomycetes</taxon>
        <taxon>Micrococcales</taxon>
        <taxon>Microbacteriaceae</taxon>
        <taxon>Curtobacterium</taxon>
    </lineage>
</organism>
<reference evidence="2 3" key="1">
    <citation type="submission" date="2019-03" db="EMBL/GenBank/DDBJ databases">
        <title>Genomic analyses of the natural microbiome of Caenorhabditis elegans.</title>
        <authorList>
            <person name="Samuel B."/>
        </authorList>
    </citation>
    <scope>NUCLEOTIDE SEQUENCE [LARGE SCALE GENOMIC DNA]</scope>
    <source>
        <strain evidence="2 3">JUb65</strain>
    </source>
</reference>
<feature type="region of interest" description="Disordered" evidence="1">
    <location>
        <begin position="57"/>
        <end position="97"/>
    </location>
</feature>
<comment type="caution">
    <text evidence="2">The sequence shown here is derived from an EMBL/GenBank/DDBJ whole genome shotgun (WGS) entry which is preliminary data.</text>
</comment>
<name>A0A4R6DDB8_9MICO</name>
<dbReference type="EMBL" id="SNVW01000011">
    <property type="protein sequence ID" value="TDN42541.1"/>
    <property type="molecule type" value="Genomic_DNA"/>
</dbReference>
<protein>
    <submittedName>
        <fullName evidence="2">Uncharacterized protein</fullName>
    </submittedName>
</protein>
<dbReference type="RefSeq" id="WP_133520649.1">
    <property type="nucleotide sequence ID" value="NZ_SNVW01000011.1"/>
</dbReference>